<dbReference type="EMBL" id="JALJOV010001304">
    <property type="protein sequence ID" value="KAK9850094.1"/>
    <property type="molecule type" value="Genomic_DNA"/>
</dbReference>
<gene>
    <name evidence="2" type="ORF">WJX84_004072</name>
</gene>
<keyword evidence="3" id="KW-1185">Reference proteome</keyword>
<feature type="compositionally biased region" description="Basic and acidic residues" evidence="1">
    <location>
        <begin position="1"/>
        <end position="11"/>
    </location>
</feature>
<name>A0AAW1SP91_9CHLO</name>
<dbReference type="Proteomes" id="UP001485043">
    <property type="component" value="Unassembled WGS sequence"/>
</dbReference>
<organism evidence="2 3">
    <name type="scientific">Apatococcus fuscideae</name>
    <dbReference type="NCBI Taxonomy" id="2026836"/>
    <lineage>
        <taxon>Eukaryota</taxon>
        <taxon>Viridiplantae</taxon>
        <taxon>Chlorophyta</taxon>
        <taxon>core chlorophytes</taxon>
        <taxon>Trebouxiophyceae</taxon>
        <taxon>Chlorellales</taxon>
        <taxon>Chlorellaceae</taxon>
        <taxon>Apatococcus</taxon>
    </lineage>
</organism>
<evidence type="ECO:0000256" key="1">
    <source>
        <dbReference type="SAM" id="MobiDB-lite"/>
    </source>
</evidence>
<evidence type="ECO:0000313" key="3">
    <source>
        <dbReference type="Proteomes" id="UP001485043"/>
    </source>
</evidence>
<dbReference type="AlphaFoldDB" id="A0AAW1SP91"/>
<evidence type="ECO:0000313" key="2">
    <source>
        <dbReference type="EMBL" id="KAK9850094.1"/>
    </source>
</evidence>
<reference evidence="2 3" key="1">
    <citation type="journal article" date="2024" name="Nat. Commun.">
        <title>Phylogenomics reveals the evolutionary origins of lichenization in chlorophyte algae.</title>
        <authorList>
            <person name="Puginier C."/>
            <person name="Libourel C."/>
            <person name="Otte J."/>
            <person name="Skaloud P."/>
            <person name="Haon M."/>
            <person name="Grisel S."/>
            <person name="Petersen M."/>
            <person name="Berrin J.G."/>
            <person name="Delaux P.M."/>
            <person name="Dal Grande F."/>
            <person name="Keller J."/>
        </authorList>
    </citation>
    <scope>NUCLEOTIDE SEQUENCE [LARGE SCALE GENOMIC DNA]</scope>
    <source>
        <strain evidence="2 3">SAG 2523</strain>
    </source>
</reference>
<accession>A0AAW1SP91</accession>
<proteinExistence type="predicted"/>
<protein>
    <submittedName>
        <fullName evidence="2">Uncharacterized protein</fullName>
    </submittedName>
</protein>
<feature type="region of interest" description="Disordered" evidence="1">
    <location>
        <begin position="53"/>
        <end position="132"/>
    </location>
</feature>
<feature type="region of interest" description="Disordered" evidence="1">
    <location>
        <begin position="1"/>
        <end position="22"/>
    </location>
</feature>
<comment type="caution">
    <text evidence="2">The sequence shown here is derived from an EMBL/GenBank/DDBJ whole genome shotgun (WGS) entry which is preliminary data.</text>
</comment>
<sequence>MGPLVRSEHSSRRGQRSATRLSEQVHAFTKSSVNKLCSAQALTPQLIDITMSVPSSIHDPGAPDILSGKDSNVSEGSGEVSGGAAKPDQGGHINATDASGTTKGSSPESIGKTMDAGKAEDGTFPAAASSSK</sequence>
<feature type="compositionally biased region" description="Polar residues" evidence="1">
    <location>
        <begin position="96"/>
        <end position="108"/>
    </location>
</feature>